<accession>A0A976YF64</accession>
<protein>
    <submittedName>
        <fullName evidence="1">Uncharacterized protein</fullName>
    </submittedName>
</protein>
<evidence type="ECO:0000313" key="2">
    <source>
        <dbReference type="Proteomes" id="UP001156973"/>
    </source>
</evidence>
<dbReference type="Proteomes" id="UP001156973">
    <property type="component" value="Segment"/>
</dbReference>
<dbReference type="KEGG" id="vg:80545022"/>
<name>A0A976YF64_9CAUD</name>
<reference evidence="1 2" key="1">
    <citation type="submission" date="2022-05" db="EMBL/GenBank/DDBJ databases">
        <title>Diverse viruses of marine archaea discovered using metagenomics.</title>
        <authorList>
            <person name="Zhou Y."/>
        </authorList>
    </citation>
    <scope>NUCLEOTIDE SEQUENCE [LARGE SCALE GENOMIC DNA]</scope>
    <source>
        <strain evidence="1">YSH_922147</strain>
    </source>
</reference>
<sequence length="81" mass="9850">MKSLIDEIIELYEDSQTCQYEKFQGQIDDELKAKKQELESIIIRYFSLQDRYLNQNDKHFKELCGEYFDFCPLKEVRNEKS</sequence>
<keyword evidence="2" id="KW-1185">Reference proteome</keyword>
<evidence type="ECO:0000313" key="1">
    <source>
        <dbReference type="EMBL" id="UVF62471.1"/>
    </source>
</evidence>
<proteinExistence type="predicted"/>
<dbReference type="EMBL" id="ON649701">
    <property type="protein sequence ID" value="UVF62471.1"/>
    <property type="molecule type" value="Genomic_DNA"/>
</dbReference>
<organism evidence="1 2">
    <name type="scientific">Nitrososphaeria virus YSH_922147</name>
    <dbReference type="NCBI Taxonomy" id="3071323"/>
    <lineage>
        <taxon>Viruses</taxon>
        <taxon>Duplodnaviria</taxon>
        <taxon>Heunggongvirae</taxon>
        <taxon>Uroviricota</taxon>
        <taxon>Caudoviricetes</taxon>
        <taxon>Juravirales</taxon>
        <taxon>Yangangviridae</taxon>
        <taxon>Mathaucavirus</taxon>
        <taxon>Mathaucavirus yangshanense</taxon>
    </lineage>
</organism>